<sequence>MTRPKEAAKPLGTPEAARKKALSLLERRDYGSAELAAKLVEKGASPSDAEAAVARMVEYGFVNDENYAAMVARHYAAKGYGQARIREELRRRRLDRELWDAALDAAPENSEAAYRLFAAKMRGGCDKDAVRKASAALVRRGFSWEDVRAAAERYLSEMENT</sequence>
<dbReference type="GO" id="GO:0005737">
    <property type="term" value="C:cytoplasm"/>
    <property type="evidence" value="ECO:0007669"/>
    <property type="project" value="UniProtKB-SubCell"/>
</dbReference>
<evidence type="ECO:0000259" key="7">
    <source>
        <dbReference type="Pfam" id="PF21982"/>
    </source>
</evidence>
<evidence type="ECO:0000313" key="8">
    <source>
        <dbReference type="EMBL" id="HIS67438.1"/>
    </source>
</evidence>
<feature type="domain" description="RecX first three-helical" evidence="7">
    <location>
        <begin position="17"/>
        <end position="56"/>
    </location>
</feature>
<dbReference type="InterPro" id="IPR053926">
    <property type="entry name" value="RecX_HTH_1st"/>
</dbReference>
<evidence type="ECO:0000256" key="2">
    <source>
        <dbReference type="ARBA" id="ARBA00009695"/>
    </source>
</evidence>
<accession>A0A9D1FEN6</accession>
<organism evidence="8 9">
    <name type="scientific">Candidatus Scatomorpha merdipullorum</name>
    <dbReference type="NCBI Taxonomy" id="2840927"/>
    <lineage>
        <taxon>Bacteria</taxon>
        <taxon>Bacillati</taxon>
        <taxon>Bacillota</taxon>
        <taxon>Clostridia</taxon>
        <taxon>Eubacteriales</taxon>
        <taxon>Candidatus Scatomorpha</taxon>
    </lineage>
</organism>
<comment type="subcellular location">
    <subcellularLocation>
        <location evidence="1 5">Cytoplasm</location>
    </subcellularLocation>
</comment>
<evidence type="ECO:0000256" key="4">
    <source>
        <dbReference type="ARBA" id="ARBA00022490"/>
    </source>
</evidence>
<dbReference type="HAMAP" id="MF_01114">
    <property type="entry name" value="RecX"/>
    <property type="match status" value="1"/>
</dbReference>
<gene>
    <name evidence="5" type="primary">recX</name>
    <name evidence="8" type="ORF">IAC18_07720</name>
</gene>
<reference evidence="8" key="2">
    <citation type="journal article" date="2021" name="PeerJ">
        <title>Extensive microbial diversity within the chicken gut microbiome revealed by metagenomics and culture.</title>
        <authorList>
            <person name="Gilroy R."/>
            <person name="Ravi A."/>
            <person name="Getino M."/>
            <person name="Pursley I."/>
            <person name="Horton D.L."/>
            <person name="Alikhan N.F."/>
            <person name="Baker D."/>
            <person name="Gharbi K."/>
            <person name="Hall N."/>
            <person name="Watson M."/>
            <person name="Adriaenssens E.M."/>
            <person name="Foster-Nyarko E."/>
            <person name="Jarju S."/>
            <person name="Secka A."/>
            <person name="Antonio M."/>
            <person name="Oren A."/>
            <person name="Chaudhuri R.R."/>
            <person name="La Ragione R."/>
            <person name="Hildebrand F."/>
            <person name="Pallen M.J."/>
        </authorList>
    </citation>
    <scope>NUCLEOTIDE SEQUENCE</scope>
    <source>
        <strain evidence="8">ChiHjej10B9-9673</strain>
    </source>
</reference>
<evidence type="ECO:0000256" key="1">
    <source>
        <dbReference type="ARBA" id="ARBA00004496"/>
    </source>
</evidence>
<evidence type="ECO:0000313" key="9">
    <source>
        <dbReference type="Proteomes" id="UP000824001"/>
    </source>
</evidence>
<dbReference type="AlphaFoldDB" id="A0A9D1FEN6"/>
<dbReference type="PANTHER" id="PTHR33602:SF1">
    <property type="entry name" value="REGULATORY PROTEIN RECX FAMILY PROTEIN"/>
    <property type="match status" value="1"/>
</dbReference>
<dbReference type="Gene3D" id="1.10.10.10">
    <property type="entry name" value="Winged helix-like DNA-binding domain superfamily/Winged helix DNA-binding domain"/>
    <property type="match status" value="2"/>
</dbReference>
<dbReference type="Proteomes" id="UP000824001">
    <property type="component" value="Unassembled WGS sequence"/>
</dbReference>
<dbReference type="EMBL" id="DVJK01000218">
    <property type="protein sequence ID" value="HIS67438.1"/>
    <property type="molecule type" value="Genomic_DNA"/>
</dbReference>
<evidence type="ECO:0000256" key="5">
    <source>
        <dbReference type="HAMAP-Rule" id="MF_01114"/>
    </source>
</evidence>
<dbReference type="Pfam" id="PF02631">
    <property type="entry name" value="RecX_HTH2"/>
    <property type="match status" value="1"/>
</dbReference>
<dbReference type="InterPro" id="IPR036388">
    <property type="entry name" value="WH-like_DNA-bd_sf"/>
</dbReference>
<dbReference type="GO" id="GO:0006282">
    <property type="term" value="P:regulation of DNA repair"/>
    <property type="evidence" value="ECO:0007669"/>
    <property type="project" value="UniProtKB-UniRule"/>
</dbReference>
<name>A0A9D1FEN6_9FIRM</name>
<comment type="caution">
    <text evidence="8">The sequence shown here is derived from an EMBL/GenBank/DDBJ whole genome shotgun (WGS) entry which is preliminary data.</text>
</comment>
<keyword evidence="4 5" id="KW-0963">Cytoplasm</keyword>
<proteinExistence type="inferred from homology"/>
<evidence type="ECO:0000256" key="3">
    <source>
        <dbReference type="ARBA" id="ARBA00018111"/>
    </source>
</evidence>
<dbReference type="InterPro" id="IPR053924">
    <property type="entry name" value="RecX_HTH_2nd"/>
</dbReference>
<evidence type="ECO:0000259" key="6">
    <source>
        <dbReference type="Pfam" id="PF02631"/>
    </source>
</evidence>
<dbReference type="InterPro" id="IPR003783">
    <property type="entry name" value="Regulatory_RecX"/>
</dbReference>
<feature type="domain" description="RecX second three-helical" evidence="6">
    <location>
        <begin position="63"/>
        <end position="103"/>
    </location>
</feature>
<dbReference type="Pfam" id="PF21982">
    <property type="entry name" value="RecX_HTH1"/>
    <property type="match status" value="1"/>
</dbReference>
<reference evidence="8" key="1">
    <citation type="submission" date="2020-10" db="EMBL/GenBank/DDBJ databases">
        <authorList>
            <person name="Gilroy R."/>
        </authorList>
    </citation>
    <scope>NUCLEOTIDE SEQUENCE</scope>
    <source>
        <strain evidence="8">ChiHjej10B9-9673</strain>
    </source>
</reference>
<dbReference type="PANTHER" id="PTHR33602">
    <property type="entry name" value="REGULATORY PROTEIN RECX FAMILY PROTEIN"/>
    <property type="match status" value="1"/>
</dbReference>
<comment type="function">
    <text evidence="5">Modulates RecA activity.</text>
</comment>
<comment type="similarity">
    <text evidence="2 5">Belongs to the RecX family.</text>
</comment>
<protein>
    <recommendedName>
        <fullName evidence="3 5">Regulatory protein RecX</fullName>
    </recommendedName>
</protein>